<evidence type="ECO:0000313" key="7">
    <source>
        <dbReference type="EMBL" id="PIT87234.1"/>
    </source>
</evidence>
<comment type="function">
    <text evidence="4">The lipid II isoglutaminyl synthase complex catalyzes the formation of alpha-D-isoglutamine in the cell wall lipid II stem peptide. The MurT subunit catalyzes the ATP-dependent amidation of D-glutamate residue of lipid II, converting it to an isoglutamine residue.</text>
</comment>
<protein>
    <recommendedName>
        <fullName evidence="4">Lipid II isoglutaminyl synthase (glutamine-hydrolyzing) subunit MurT</fullName>
        <ecNumber evidence="4">6.3.5.13</ecNumber>
    </recommendedName>
</protein>
<dbReference type="InterPro" id="IPR013221">
    <property type="entry name" value="Mur_ligase_cen"/>
</dbReference>
<evidence type="ECO:0000259" key="6">
    <source>
        <dbReference type="Pfam" id="PF08353"/>
    </source>
</evidence>
<evidence type="ECO:0000256" key="1">
    <source>
        <dbReference type="ARBA" id="ARBA00022598"/>
    </source>
</evidence>
<comment type="catalytic activity">
    <reaction evidence="4">
        <text>beta-D-GlcNAc-(1-&gt;4)-Mur2Ac(oyl-L-Ala-gamma-D-O-P-Glu-L-Lys-D-Ala-D-Ala)-di-trans,octa-cis-undecaprenyl diphosphate + NH4(+) = beta-D-GlcNAc-(1-&gt;4)-Mur2Ac(oyl-L-Ala-D-isoglutaminyl-L-Lys-D-Ala-D-Ala)-di-trans,octa-cis-undecaprenyl diphosphate + phosphate + H(+)</text>
        <dbReference type="Rhea" id="RHEA:57932"/>
        <dbReference type="ChEBI" id="CHEBI:15378"/>
        <dbReference type="ChEBI" id="CHEBI:28938"/>
        <dbReference type="ChEBI" id="CHEBI:43474"/>
        <dbReference type="ChEBI" id="CHEBI:62233"/>
        <dbReference type="ChEBI" id="CHEBI:143132"/>
    </reaction>
</comment>
<dbReference type="InterPro" id="IPR043703">
    <property type="entry name" value="Lipid_II_synth_MurT"/>
</dbReference>
<evidence type="ECO:0000256" key="4">
    <source>
        <dbReference type="HAMAP-Rule" id="MF_02214"/>
    </source>
</evidence>
<name>A0A2M6W350_9BACT</name>
<evidence type="ECO:0000256" key="3">
    <source>
        <dbReference type="ARBA" id="ARBA00022840"/>
    </source>
</evidence>
<comment type="caution">
    <text evidence="7">The sequence shown here is derived from an EMBL/GenBank/DDBJ whole genome shotgun (WGS) entry which is preliminary data.</text>
</comment>
<dbReference type="HAMAP" id="MF_02214">
    <property type="entry name" value="Lipid_II_synth_MurT"/>
    <property type="match status" value="1"/>
</dbReference>
<dbReference type="PANTHER" id="PTHR23135:SF7">
    <property type="entry name" value="LIPID II ISOGLUTAMINYL SYNTHASE (GLUTAMINE-HYDROLYZING) SUBUNIT MURT"/>
    <property type="match status" value="1"/>
</dbReference>
<feature type="domain" description="Mur ligase central" evidence="5">
    <location>
        <begin position="54"/>
        <end position="195"/>
    </location>
</feature>
<keyword evidence="3 4" id="KW-0067">ATP-binding</keyword>
<dbReference type="GO" id="GO:0140282">
    <property type="term" value="F:carbon-nitrogen ligase activity on lipid II"/>
    <property type="evidence" value="ECO:0007669"/>
    <property type="project" value="UniProtKB-UniRule"/>
</dbReference>
<dbReference type="GO" id="GO:0046872">
    <property type="term" value="F:metal ion binding"/>
    <property type="evidence" value="ECO:0007669"/>
    <property type="project" value="UniProtKB-KW"/>
</dbReference>
<dbReference type="PANTHER" id="PTHR23135">
    <property type="entry name" value="MUR LIGASE FAMILY MEMBER"/>
    <property type="match status" value="1"/>
</dbReference>
<comment type="catalytic activity">
    <reaction evidence="4">
        <text>beta-D-GlcNAc-(1-&gt;4)-Mur2Ac(oyl-L-Ala-gamma-D-Glu-L-Lys-D-Ala-D-Ala)-di-trans,octa-cis-undecaprenyl diphosphate + L-glutamine + ATP + H2O = beta-D-GlcNAc-(1-&gt;4)-Mur2Ac(oyl-L-Ala-D-isoglutaminyl-L-Lys-D-Ala-D-Ala)-di-trans,octa-cis-undecaprenyl diphosphate + L-glutamate + ADP + phosphate + H(+)</text>
        <dbReference type="Rhea" id="RHEA:57928"/>
        <dbReference type="ChEBI" id="CHEBI:15377"/>
        <dbReference type="ChEBI" id="CHEBI:15378"/>
        <dbReference type="ChEBI" id="CHEBI:29985"/>
        <dbReference type="ChEBI" id="CHEBI:30616"/>
        <dbReference type="ChEBI" id="CHEBI:43474"/>
        <dbReference type="ChEBI" id="CHEBI:58359"/>
        <dbReference type="ChEBI" id="CHEBI:60033"/>
        <dbReference type="ChEBI" id="CHEBI:62233"/>
        <dbReference type="ChEBI" id="CHEBI:456216"/>
        <dbReference type="EC" id="6.3.5.13"/>
    </reaction>
</comment>
<keyword evidence="1 4" id="KW-0436">Ligase</keyword>
<organism evidence="7 8">
    <name type="scientific">Candidatus Magasanikbacteria bacterium CG10_big_fil_rev_8_21_14_0_10_40_10</name>
    <dbReference type="NCBI Taxonomy" id="1974648"/>
    <lineage>
        <taxon>Bacteria</taxon>
        <taxon>Candidatus Magasanikiibacteriota</taxon>
    </lineage>
</organism>
<dbReference type="Pfam" id="PF08245">
    <property type="entry name" value="Mur_ligase_M"/>
    <property type="match status" value="1"/>
</dbReference>
<comment type="pathway">
    <text evidence="4">Cell wall biogenesis; peptidoglycan biosynthesis.</text>
</comment>
<comment type="catalytic activity">
    <reaction evidence="4">
        <text>beta-D-GlcNAc-(1-&gt;4)-Mur2Ac(oyl-L-Ala-gamma-D-Glu-L-Lys-D-Ala-D-Ala)-di-trans,octa-cis-undecaprenyl diphosphate + ATP = beta-D-GlcNAc-(1-&gt;4)-Mur2Ac(oyl-L-Ala-gamma-D-O-P-Glu-L-Lys-D-Ala-D-Ala)-di-trans,octa-cis-undecaprenyl diphosphate + ADP</text>
        <dbReference type="Rhea" id="RHEA:59488"/>
        <dbReference type="ChEBI" id="CHEBI:30616"/>
        <dbReference type="ChEBI" id="CHEBI:60033"/>
        <dbReference type="ChEBI" id="CHEBI:143132"/>
        <dbReference type="ChEBI" id="CHEBI:456216"/>
    </reaction>
</comment>
<dbReference type="AlphaFoldDB" id="A0A2M6W350"/>
<dbReference type="InterPro" id="IPR013564">
    <property type="entry name" value="MurT_C"/>
</dbReference>
<comment type="subunit">
    <text evidence="4">Forms a heterodimer with GatD.</text>
</comment>
<reference evidence="8" key="1">
    <citation type="submission" date="2017-09" db="EMBL/GenBank/DDBJ databases">
        <title>Depth-based differentiation of microbial function through sediment-hosted aquifers and enrichment of novel symbionts in the deep terrestrial subsurface.</title>
        <authorList>
            <person name="Probst A.J."/>
            <person name="Ladd B."/>
            <person name="Jarett J.K."/>
            <person name="Geller-Mcgrath D.E."/>
            <person name="Sieber C.M.K."/>
            <person name="Emerson J.B."/>
            <person name="Anantharaman K."/>
            <person name="Thomas B.C."/>
            <person name="Malmstrom R."/>
            <person name="Stieglmeier M."/>
            <person name="Klingl A."/>
            <person name="Woyke T."/>
            <person name="Ryan C.M."/>
            <person name="Banfield J.F."/>
        </authorList>
    </citation>
    <scope>NUCLEOTIDE SEQUENCE [LARGE SCALE GENOMIC DNA]</scope>
</reference>
<dbReference type="InterPro" id="IPR018109">
    <property type="entry name" value="Folylpolyglutamate_synth_CS"/>
</dbReference>
<keyword evidence="4" id="KW-0133">Cell shape</keyword>
<feature type="active site" evidence="4">
    <location>
        <position position="294"/>
    </location>
</feature>
<sequence>MNFLYILLGKTIMMASKLLRLGAGGTWPGEMVLKLNKNFIAQMANQLKNGSIVISGTNGKTTTALMIASILRSAGFKVLHNHSGANLLNGLASSFIADANFWGHPRSNISVFELDEANLPIALNHFTPKIALLLNLSRDQLDRYGEVEIMLEKWNEALIKLPATVSLIINEEDKRLIRLKETVKCQIIAYNLNQAEPNTPYPLLGRFNKSNTLAAITIAQSLGINPSVIKKTLQNFKPAFGRGEEFNIKGRKIKIFLAKNPASFNLNLEMILQDLPQAKSILFILNDNIPDGRDVSWIYDIDSGPLAQICQNRCVFVSGKRQIDMTLRLKYAGVNINKIWHFNDLEKIIQTMIQQTKEDELCLILPTYSAMLDSRKILCGKKIL</sequence>
<dbReference type="GO" id="GO:0005524">
    <property type="term" value="F:ATP binding"/>
    <property type="evidence" value="ECO:0007669"/>
    <property type="project" value="UniProtKB-UniRule"/>
</dbReference>
<keyword evidence="4" id="KW-0961">Cell wall biogenesis/degradation</keyword>
<dbReference type="UniPathway" id="UPA00219"/>
<keyword evidence="4" id="KW-0573">Peptidoglycan synthesis</keyword>
<dbReference type="GO" id="GO:0071555">
    <property type="term" value="P:cell wall organization"/>
    <property type="evidence" value="ECO:0007669"/>
    <property type="project" value="UniProtKB-KW"/>
</dbReference>
<dbReference type="EC" id="6.3.5.13" evidence="4"/>
<comment type="caution">
    <text evidence="4">Lacks conserved residue(s) required for the propagation of feature annotation.</text>
</comment>
<dbReference type="PROSITE" id="PS01011">
    <property type="entry name" value="FOLYLPOLYGLU_SYNT_1"/>
    <property type="match status" value="1"/>
</dbReference>
<keyword evidence="2 4" id="KW-0547">Nucleotide-binding</keyword>
<proteinExistence type="inferred from homology"/>
<evidence type="ECO:0000259" key="5">
    <source>
        <dbReference type="Pfam" id="PF08245"/>
    </source>
</evidence>
<dbReference type="Proteomes" id="UP000231183">
    <property type="component" value="Unassembled WGS sequence"/>
</dbReference>
<accession>A0A2M6W350</accession>
<dbReference type="SUPFAM" id="SSF53623">
    <property type="entry name" value="MurD-like peptide ligases, catalytic domain"/>
    <property type="match status" value="1"/>
</dbReference>
<evidence type="ECO:0000313" key="8">
    <source>
        <dbReference type="Proteomes" id="UP000231183"/>
    </source>
</evidence>
<dbReference type="InterPro" id="IPR036565">
    <property type="entry name" value="Mur-like_cat_sf"/>
</dbReference>
<dbReference type="EMBL" id="PFBX01000045">
    <property type="protein sequence ID" value="PIT87234.1"/>
    <property type="molecule type" value="Genomic_DNA"/>
</dbReference>
<dbReference type="Gene3D" id="3.40.1190.10">
    <property type="entry name" value="Mur-like, catalytic domain"/>
    <property type="match status" value="1"/>
</dbReference>
<evidence type="ECO:0000256" key="2">
    <source>
        <dbReference type="ARBA" id="ARBA00022741"/>
    </source>
</evidence>
<keyword evidence="4" id="KW-0479">Metal-binding</keyword>
<dbReference type="GO" id="GO:0004326">
    <property type="term" value="F:tetrahydrofolylpolyglutamate synthase activity"/>
    <property type="evidence" value="ECO:0007669"/>
    <property type="project" value="InterPro"/>
</dbReference>
<dbReference type="GO" id="GO:0008360">
    <property type="term" value="P:regulation of cell shape"/>
    <property type="evidence" value="ECO:0007669"/>
    <property type="project" value="UniProtKB-KW"/>
</dbReference>
<dbReference type="Pfam" id="PF08353">
    <property type="entry name" value="MurT_C"/>
    <property type="match status" value="1"/>
</dbReference>
<gene>
    <name evidence="4" type="primary">murT</name>
    <name evidence="7" type="ORF">COU31_04005</name>
</gene>
<comment type="similarity">
    <text evidence="4">Belongs to the MurCDEF family. MurT subfamily.</text>
</comment>
<dbReference type="GO" id="GO:0009252">
    <property type="term" value="P:peptidoglycan biosynthetic process"/>
    <property type="evidence" value="ECO:0007669"/>
    <property type="project" value="UniProtKB-UniRule"/>
</dbReference>
<feature type="domain" description="Lipid II isoglutaminyl synthase (glutamine-hydrolyzing) subunit MurT C-terminal" evidence="6">
    <location>
        <begin position="257"/>
        <end position="371"/>
    </location>
</feature>